<keyword evidence="6" id="KW-0732">Signal</keyword>
<feature type="signal peptide" evidence="6">
    <location>
        <begin position="1"/>
        <end position="22"/>
    </location>
</feature>
<feature type="chain" id="PRO_5012692402" evidence="6">
    <location>
        <begin position="23"/>
        <end position="213"/>
    </location>
</feature>
<sequence>MKLVVSLGVIGFVLAATTPAMAQSDPESAQILCDLTGDCAQEIADPNAAQADPATATGTPRGGKTRGFTFQRAGTTASAPQPTRVASAPQPAPTQRVARPTQVGSSDLGLTFMPNSAVLTDPAKARLAKYAQVLGGPKLNGRRLRIEGHTDASGSAAVNQDLSRRRAQAVADYLSASGVARNRLDVVGYGSSRPLAGKPATAPENRRVMAVLL</sequence>
<feature type="region of interest" description="Disordered" evidence="5">
    <location>
        <begin position="46"/>
        <end position="98"/>
    </location>
</feature>
<reference evidence="9" key="1">
    <citation type="submission" date="2017-06" db="EMBL/GenBank/DDBJ databases">
        <authorList>
            <person name="Varghese N."/>
            <person name="Submissions S."/>
        </authorList>
    </citation>
    <scope>NUCLEOTIDE SEQUENCE [LARGE SCALE GENOMIC DNA]</scope>
    <source>
        <strain evidence="9">LNB2</strain>
    </source>
</reference>
<dbReference type="PROSITE" id="PS51123">
    <property type="entry name" value="OMPA_2"/>
    <property type="match status" value="1"/>
</dbReference>
<organism evidence="8 9">
    <name type="scientific">Edaphosphingomonas laterariae</name>
    <dbReference type="NCBI Taxonomy" id="861865"/>
    <lineage>
        <taxon>Bacteria</taxon>
        <taxon>Pseudomonadati</taxon>
        <taxon>Pseudomonadota</taxon>
        <taxon>Alphaproteobacteria</taxon>
        <taxon>Sphingomonadales</taxon>
        <taxon>Rhizorhabdaceae</taxon>
        <taxon>Edaphosphingomonas</taxon>
    </lineage>
</organism>
<evidence type="ECO:0000259" key="7">
    <source>
        <dbReference type="PROSITE" id="PS51123"/>
    </source>
</evidence>
<dbReference type="Proteomes" id="UP000198281">
    <property type="component" value="Unassembled WGS sequence"/>
</dbReference>
<dbReference type="GO" id="GO:0009279">
    <property type="term" value="C:cell outer membrane"/>
    <property type="evidence" value="ECO:0007669"/>
    <property type="project" value="UniProtKB-SubCell"/>
</dbReference>
<accession>A0A239DHJ9</accession>
<dbReference type="OrthoDB" id="9814546at2"/>
<keyword evidence="3" id="KW-0998">Cell outer membrane</keyword>
<dbReference type="Pfam" id="PF00691">
    <property type="entry name" value="OmpA"/>
    <property type="match status" value="1"/>
</dbReference>
<feature type="domain" description="OmpA-like" evidence="7">
    <location>
        <begin position="99"/>
        <end position="213"/>
    </location>
</feature>
<dbReference type="RefSeq" id="WP_089218643.1">
    <property type="nucleotide sequence ID" value="NZ_FZOS01000004.1"/>
</dbReference>
<evidence type="ECO:0000313" key="9">
    <source>
        <dbReference type="Proteomes" id="UP000198281"/>
    </source>
</evidence>
<dbReference type="AlphaFoldDB" id="A0A239DHJ9"/>
<protein>
    <submittedName>
        <fullName evidence="8">Outer membrane protein OmpA</fullName>
    </submittedName>
</protein>
<evidence type="ECO:0000256" key="6">
    <source>
        <dbReference type="SAM" id="SignalP"/>
    </source>
</evidence>
<dbReference type="InterPro" id="IPR006664">
    <property type="entry name" value="OMP_bac"/>
</dbReference>
<evidence type="ECO:0000256" key="2">
    <source>
        <dbReference type="ARBA" id="ARBA00023136"/>
    </source>
</evidence>
<evidence type="ECO:0000256" key="1">
    <source>
        <dbReference type="ARBA" id="ARBA00004442"/>
    </source>
</evidence>
<feature type="compositionally biased region" description="Polar residues" evidence="5">
    <location>
        <begin position="72"/>
        <end position="81"/>
    </location>
</feature>
<dbReference type="EMBL" id="FZOS01000004">
    <property type="protein sequence ID" value="SNS31896.1"/>
    <property type="molecule type" value="Genomic_DNA"/>
</dbReference>
<proteinExistence type="predicted"/>
<dbReference type="PANTHER" id="PTHR30329">
    <property type="entry name" value="STATOR ELEMENT OF FLAGELLAR MOTOR COMPLEX"/>
    <property type="match status" value="1"/>
</dbReference>
<dbReference type="PRINTS" id="PR01023">
    <property type="entry name" value="NAFLGMOTY"/>
</dbReference>
<dbReference type="InterPro" id="IPR050330">
    <property type="entry name" value="Bact_OuterMem_StrucFunc"/>
</dbReference>
<dbReference type="Gene3D" id="3.30.1330.60">
    <property type="entry name" value="OmpA-like domain"/>
    <property type="match status" value="1"/>
</dbReference>
<evidence type="ECO:0000313" key="8">
    <source>
        <dbReference type="EMBL" id="SNS31896.1"/>
    </source>
</evidence>
<gene>
    <name evidence="8" type="ORF">SAMN06295912_104112</name>
</gene>
<dbReference type="SUPFAM" id="SSF103088">
    <property type="entry name" value="OmpA-like"/>
    <property type="match status" value="1"/>
</dbReference>
<keyword evidence="9" id="KW-1185">Reference proteome</keyword>
<evidence type="ECO:0000256" key="5">
    <source>
        <dbReference type="SAM" id="MobiDB-lite"/>
    </source>
</evidence>
<evidence type="ECO:0000256" key="3">
    <source>
        <dbReference type="ARBA" id="ARBA00023237"/>
    </source>
</evidence>
<dbReference type="CDD" id="cd07185">
    <property type="entry name" value="OmpA_C-like"/>
    <property type="match status" value="1"/>
</dbReference>
<dbReference type="InterPro" id="IPR036737">
    <property type="entry name" value="OmpA-like_sf"/>
</dbReference>
<keyword evidence="2 4" id="KW-0472">Membrane</keyword>
<dbReference type="PRINTS" id="PR01021">
    <property type="entry name" value="OMPADOMAIN"/>
</dbReference>
<evidence type="ECO:0000256" key="4">
    <source>
        <dbReference type="PROSITE-ProRule" id="PRU00473"/>
    </source>
</evidence>
<dbReference type="InterPro" id="IPR006665">
    <property type="entry name" value="OmpA-like"/>
</dbReference>
<dbReference type="PANTHER" id="PTHR30329:SF21">
    <property type="entry name" value="LIPOPROTEIN YIAD-RELATED"/>
    <property type="match status" value="1"/>
</dbReference>
<name>A0A239DHJ9_9SPHN</name>
<comment type="subcellular location">
    <subcellularLocation>
        <location evidence="1">Cell outer membrane</location>
    </subcellularLocation>
</comment>